<dbReference type="STRING" id="28573.A0A0U1LIU1"/>
<gene>
    <name evidence="3" type="ORF">PISL3812_00066</name>
</gene>
<proteinExistence type="predicted"/>
<accession>A0A0U1LIU1</accession>
<feature type="compositionally biased region" description="Low complexity" evidence="1">
    <location>
        <begin position="317"/>
        <end position="344"/>
    </location>
</feature>
<feature type="region of interest" description="Disordered" evidence="1">
    <location>
        <begin position="49"/>
        <end position="175"/>
    </location>
</feature>
<feature type="region of interest" description="Disordered" evidence="1">
    <location>
        <begin position="317"/>
        <end position="403"/>
    </location>
</feature>
<evidence type="ECO:0000259" key="2">
    <source>
        <dbReference type="Pfam" id="PF25438"/>
    </source>
</evidence>
<keyword evidence="4" id="KW-1185">Reference proteome</keyword>
<feature type="compositionally biased region" description="Polar residues" evidence="1">
    <location>
        <begin position="147"/>
        <end position="160"/>
    </location>
</feature>
<feature type="region of interest" description="Disordered" evidence="1">
    <location>
        <begin position="507"/>
        <end position="534"/>
    </location>
</feature>
<feature type="compositionally biased region" description="Polar residues" evidence="1">
    <location>
        <begin position="49"/>
        <end position="64"/>
    </location>
</feature>
<dbReference type="PANTHER" id="PTHR42031">
    <property type="entry name" value="KEY LIME PATHOGENICITY PROTEIN"/>
    <property type="match status" value="1"/>
</dbReference>
<evidence type="ECO:0000313" key="4">
    <source>
        <dbReference type="Proteomes" id="UP000054383"/>
    </source>
</evidence>
<dbReference type="EMBL" id="CVMT01000001">
    <property type="protein sequence ID" value="CRG82722.1"/>
    <property type="molecule type" value="Genomic_DNA"/>
</dbReference>
<feature type="compositionally biased region" description="Polar residues" evidence="1">
    <location>
        <begin position="114"/>
        <end position="130"/>
    </location>
</feature>
<dbReference type="Pfam" id="PF25438">
    <property type="entry name" value="DUF7896"/>
    <property type="match status" value="1"/>
</dbReference>
<reference evidence="3 4" key="1">
    <citation type="submission" date="2015-04" db="EMBL/GenBank/DDBJ databases">
        <authorList>
            <person name="Syromyatnikov M.Y."/>
            <person name="Popov V.N."/>
        </authorList>
    </citation>
    <scope>NUCLEOTIDE SEQUENCE [LARGE SCALE GENOMIC DNA]</scope>
    <source>
        <strain evidence="3">WF-38-12</strain>
    </source>
</reference>
<dbReference type="OMA" id="PRPKTYC"/>
<organism evidence="3 4">
    <name type="scientific">Talaromyces islandicus</name>
    <name type="common">Penicillium islandicum</name>
    <dbReference type="NCBI Taxonomy" id="28573"/>
    <lineage>
        <taxon>Eukaryota</taxon>
        <taxon>Fungi</taxon>
        <taxon>Dikarya</taxon>
        <taxon>Ascomycota</taxon>
        <taxon>Pezizomycotina</taxon>
        <taxon>Eurotiomycetes</taxon>
        <taxon>Eurotiomycetidae</taxon>
        <taxon>Eurotiales</taxon>
        <taxon>Trichocomaceae</taxon>
        <taxon>Talaromyces</taxon>
        <taxon>Talaromyces sect. Islandici</taxon>
    </lineage>
</organism>
<feature type="compositionally biased region" description="Polar residues" evidence="1">
    <location>
        <begin position="94"/>
        <end position="107"/>
    </location>
</feature>
<dbReference type="InterPro" id="IPR057218">
    <property type="entry name" value="DUF7896"/>
</dbReference>
<feature type="compositionally biased region" description="Polar residues" evidence="1">
    <location>
        <begin position="345"/>
        <end position="368"/>
    </location>
</feature>
<sequence length="635" mass="69757">MAVSTADDALFTRAVSGYRDVFWSKHQHLSEAERNILWTRRLSQFITDNTSTSDGQVTNPTDSGPSDILGKRTRQDTPRTIPGIPTSTKRRATTPESNPAVKQTGTSVPLDPSIMTNSSTMMRRQSTSDQKAGLDTYQLSARPASMVRSQSQQIPSTRQRNPSEPEARRQSSGPISYMHKLSVNEYSPAEYAQQCLGDVPGQGTSDFTLSIPPDIDMSMGTHENPVMPQHQLQQEQMQPFAADQSMVATLQATEMSRSTTADSLCGGLGMVRFDSSQSNPEQLSDFSFSSDYLHLTSSRDVGFPSVSSIGHMDNVPISSSSSSYSSSSSAPDPVSFPSSLSPSSVQQMKGSFSAESNASDFSLSQQSRTVRRTSEQVVQGARPIAPKVSSNKDSMPIGKTHGQHRMIRISSEDGTSKEVAAIPKASFQRPPRQKTYCHICTDQPEGFHGEHELRRHIERVHAMVRKVWVCVDISPDKTFLANCKACRNGKRYGANYNAAAHLRRTHFNPCQRGRGGRGKDSEKRGGKGGGNHPPMDVLKHWMEQKEEVVLDNVQYLLGDEVPPEMAVPAVVQPETCTEMAGEYDTSPPKWDTSMGDGFEMVADSLPMSLAPSLDHHYYLSQPLTLDDPYLVQTAV</sequence>
<dbReference type="PANTHER" id="PTHR42031:SF1">
    <property type="entry name" value="KEY LIME PATHOGENICITY PROTEIN"/>
    <property type="match status" value="1"/>
</dbReference>
<dbReference type="AlphaFoldDB" id="A0A0U1LIU1"/>
<evidence type="ECO:0000256" key="1">
    <source>
        <dbReference type="SAM" id="MobiDB-lite"/>
    </source>
</evidence>
<name>A0A0U1LIU1_TALIS</name>
<dbReference type="Proteomes" id="UP000054383">
    <property type="component" value="Unassembled WGS sequence"/>
</dbReference>
<feature type="domain" description="DUF7896" evidence="2">
    <location>
        <begin position="465"/>
        <end position="544"/>
    </location>
</feature>
<evidence type="ECO:0000313" key="3">
    <source>
        <dbReference type="EMBL" id="CRG82722.1"/>
    </source>
</evidence>
<protein>
    <recommendedName>
        <fullName evidence="2">DUF7896 domain-containing protein</fullName>
    </recommendedName>
</protein>
<dbReference type="OrthoDB" id="5377599at2759"/>